<dbReference type="GO" id="GO:0006508">
    <property type="term" value="P:proteolysis"/>
    <property type="evidence" value="ECO:0007669"/>
    <property type="project" value="UniProtKB-KW"/>
</dbReference>
<keyword evidence="6" id="KW-0812">Transmembrane</keyword>
<keyword evidence="4" id="KW-0378">Hydrolase</keyword>
<dbReference type="Ensembl" id="ENSDCDT00010030866.1">
    <property type="protein sequence ID" value="ENSDCDP00010024866.1"/>
    <property type="gene ID" value="ENSDCDG00010009382.1"/>
</dbReference>
<name>A0AAY4BXD4_9TELE</name>
<keyword evidence="6" id="KW-0472">Membrane</keyword>
<evidence type="ECO:0000256" key="2">
    <source>
        <dbReference type="ARBA" id="ARBA00004485"/>
    </source>
</evidence>
<dbReference type="FunFam" id="3.40.50.1820:FF:000003">
    <property type="entry name" value="Dipeptidyl peptidase 4"/>
    <property type="match status" value="1"/>
</dbReference>
<feature type="domain" description="Dipeptidyl peptidase 4 low complexity region" evidence="9">
    <location>
        <begin position="34"/>
        <end position="54"/>
    </location>
</feature>
<feature type="domain" description="Dipeptidylpeptidase IV N-terminal" evidence="8">
    <location>
        <begin position="103"/>
        <end position="428"/>
    </location>
</feature>
<evidence type="ECO:0000256" key="5">
    <source>
        <dbReference type="ARBA" id="ARBA00023180"/>
    </source>
</evidence>
<organism evidence="10 11">
    <name type="scientific">Denticeps clupeoides</name>
    <name type="common">denticle herring</name>
    <dbReference type="NCBI Taxonomy" id="299321"/>
    <lineage>
        <taxon>Eukaryota</taxon>
        <taxon>Metazoa</taxon>
        <taxon>Chordata</taxon>
        <taxon>Craniata</taxon>
        <taxon>Vertebrata</taxon>
        <taxon>Euteleostomi</taxon>
        <taxon>Actinopterygii</taxon>
        <taxon>Neopterygii</taxon>
        <taxon>Teleostei</taxon>
        <taxon>Clupei</taxon>
        <taxon>Clupeiformes</taxon>
        <taxon>Denticipitoidei</taxon>
        <taxon>Denticipitidae</taxon>
        <taxon>Denticeps</taxon>
    </lineage>
</organism>
<feature type="domain" description="Peptidase S9 prolyl oligopeptidase catalytic" evidence="7">
    <location>
        <begin position="490"/>
        <end position="690"/>
    </location>
</feature>
<dbReference type="PANTHER" id="PTHR11731">
    <property type="entry name" value="PROTEASE FAMILY S9B,C DIPEPTIDYL-PEPTIDASE IV-RELATED"/>
    <property type="match status" value="1"/>
</dbReference>
<dbReference type="InterPro" id="IPR029058">
    <property type="entry name" value="AB_hydrolase_fold"/>
</dbReference>
<dbReference type="Pfam" id="PF00326">
    <property type="entry name" value="Peptidase_S9"/>
    <property type="match status" value="1"/>
</dbReference>
<reference evidence="10" key="2">
    <citation type="submission" date="2025-08" db="UniProtKB">
        <authorList>
            <consortium name="Ensembl"/>
        </authorList>
    </citation>
    <scope>IDENTIFICATION</scope>
</reference>
<dbReference type="Gene3D" id="3.40.50.1820">
    <property type="entry name" value="alpha/beta hydrolase"/>
    <property type="match status" value="1"/>
</dbReference>
<proteinExistence type="predicted"/>
<evidence type="ECO:0000313" key="11">
    <source>
        <dbReference type="Proteomes" id="UP000694580"/>
    </source>
</evidence>
<dbReference type="AlphaFoldDB" id="A0AAY4BXD4"/>
<dbReference type="GO" id="GO:0004252">
    <property type="term" value="F:serine-type endopeptidase activity"/>
    <property type="evidence" value="ECO:0007669"/>
    <property type="project" value="InterPro"/>
</dbReference>
<keyword evidence="6" id="KW-1133">Transmembrane helix</keyword>
<sequence>MGCGKVFLGVVGLIVVITLISVPVAIYLNRDHSASKRLFTFADYFNDTIRYKKYGVYWISDSEYLHKAKDGNVFLHNVETRELSLFLSNTTFSQVDATDYIVSADRKFVSLESNYTKKWRHSYTASFVLFNLEWWTNSSSPLFPPQAYVWRYNIYLKQSAATAPIQVTQNGEENRILNGVPDWAYEEEVFASSEAMWWSTTGKFLAYLELNDTSVHTIDYPWFGSGQYPETIAIPYPKAGSTIPKAKLFVIDSANPLKRVEVVVPTFFAFPELVLFYDHYLSSVTWVTDERVAVQWLKRRQNHVLLQIYDFDGSNWTAKSQMSKTGWIGQYNPARPFFAEDKISFYRVMSDSKGYKHIHYITNGKAMPITSGTWEVMYISKLTSSAIYFISNEHMGRPGQRNLYKITIAGGHSAPQCLTCTLHPERCQYNLGYFIMTMKMEIMKRASFPTDLWYQMMLPPNFDKSKKYPLLIYVYGGPASQTTDFSFRLGWSTYLASTEGVIVANFDGRGSGYQGDEVMHAIYQRLGTYEVEDQISAVRKFIDMGFIDTERIAIWGWSYGGYVTSMALGAGTGLFKCGIAVAPVAKWDYYDAVYTERYMSRPDENVDGYKNSTVMSRAKNFQSVEYLLIHGTADDNVHFQQAAQISKALVDEKVDFEAMWYTDKDHTLAGSARYHVYNHMTHFLQKCFAKTK</sequence>
<evidence type="ECO:0000256" key="1">
    <source>
        <dbReference type="ARBA" id="ARBA00004341"/>
    </source>
</evidence>
<evidence type="ECO:0000256" key="3">
    <source>
        <dbReference type="ARBA" id="ARBA00022670"/>
    </source>
</evidence>
<protein>
    <submittedName>
        <fullName evidence="10">Uncharacterized protein</fullName>
    </submittedName>
</protein>
<keyword evidence="5" id="KW-0325">Glycoprotein</keyword>
<dbReference type="GeneTree" id="ENSGT00940000165362"/>
<keyword evidence="3" id="KW-0645">Protease</keyword>
<dbReference type="SUPFAM" id="SSF53474">
    <property type="entry name" value="alpha/beta-Hydrolases"/>
    <property type="match status" value="1"/>
</dbReference>
<reference evidence="10" key="3">
    <citation type="submission" date="2025-09" db="UniProtKB">
        <authorList>
            <consortium name="Ensembl"/>
        </authorList>
    </citation>
    <scope>IDENTIFICATION</scope>
</reference>
<dbReference type="Proteomes" id="UP000694580">
    <property type="component" value="Chromosome 9"/>
</dbReference>
<dbReference type="PANTHER" id="PTHR11731:SF204">
    <property type="entry name" value="DIPEPTIDYL PEPTIDASE 4"/>
    <property type="match status" value="1"/>
</dbReference>
<dbReference type="InterPro" id="IPR002469">
    <property type="entry name" value="Peptidase_S9B_N"/>
</dbReference>
<dbReference type="Pfam" id="PF00930">
    <property type="entry name" value="DPPIV_N"/>
    <property type="match status" value="1"/>
</dbReference>
<comment type="subcellular location">
    <subcellularLocation>
        <location evidence="1">Cell projection</location>
        <location evidence="1">Invadopodium membrane</location>
        <topology evidence="1">Single-pass type II membrane protein</topology>
    </subcellularLocation>
    <subcellularLocation>
        <location evidence="2">Cell projection</location>
        <location evidence="2">Lamellipodium membrane</location>
        <topology evidence="2">Single-pass type II membrane protein</topology>
    </subcellularLocation>
</comment>
<dbReference type="Gene3D" id="2.140.10.30">
    <property type="entry name" value="Dipeptidylpeptidase IV, N-terminal domain"/>
    <property type="match status" value="1"/>
</dbReference>
<dbReference type="SUPFAM" id="SSF82171">
    <property type="entry name" value="DPP6 N-terminal domain-like"/>
    <property type="match status" value="1"/>
</dbReference>
<dbReference type="GO" id="GO:0031258">
    <property type="term" value="C:lamellipodium membrane"/>
    <property type="evidence" value="ECO:0007669"/>
    <property type="project" value="UniProtKB-SubCell"/>
</dbReference>
<dbReference type="InterPro" id="IPR040522">
    <property type="entry name" value="DPPIV_rep"/>
</dbReference>
<feature type="transmembrane region" description="Helical" evidence="6">
    <location>
        <begin position="6"/>
        <end position="28"/>
    </location>
</feature>
<keyword evidence="11" id="KW-1185">Reference proteome</keyword>
<dbReference type="InterPro" id="IPR002471">
    <property type="entry name" value="Pept_S9_AS"/>
</dbReference>
<evidence type="ECO:0000259" key="7">
    <source>
        <dbReference type="Pfam" id="PF00326"/>
    </source>
</evidence>
<evidence type="ECO:0000256" key="6">
    <source>
        <dbReference type="SAM" id="Phobius"/>
    </source>
</evidence>
<evidence type="ECO:0000256" key="4">
    <source>
        <dbReference type="ARBA" id="ARBA00022801"/>
    </source>
</evidence>
<dbReference type="GO" id="GO:0008239">
    <property type="term" value="F:dipeptidyl-peptidase activity"/>
    <property type="evidence" value="ECO:0007669"/>
    <property type="project" value="TreeGrafter"/>
</dbReference>
<reference evidence="10 11" key="1">
    <citation type="submission" date="2020-06" db="EMBL/GenBank/DDBJ databases">
        <authorList>
            <consortium name="Wellcome Sanger Institute Data Sharing"/>
        </authorList>
    </citation>
    <scope>NUCLEOTIDE SEQUENCE [LARGE SCALE GENOMIC DNA]</scope>
</reference>
<gene>
    <name evidence="10" type="primary">FAP</name>
</gene>
<dbReference type="InterPro" id="IPR050278">
    <property type="entry name" value="Serine_Prot_S9B/DPPIV"/>
</dbReference>
<dbReference type="PROSITE" id="PS00708">
    <property type="entry name" value="PRO_ENDOPEP_SER"/>
    <property type="match status" value="1"/>
</dbReference>
<evidence type="ECO:0000259" key="9">
    <source>
        <dbReference type="Pfam" id="PF18811"/>
    </source>
</evidence>
<evidence type="ECO:0000313" key="10">
    <source>
        <dbReference type="Ensembl" id="ENSDCDP00010024866.1"/>
    </source>
</evidence>
<dbReference type="Pfam" id="PF18811">
    <property type="entry name" value="DPPIV_rep"/>
    <property type="match status" value="1"/>
</dbReference>
<evidence type="ECO:0000259" key="8">
    <source>
        <dbReference type="Pfam" id="PF00930"/>
    </source>
</evidence>
<dbReference type="InterPro" id="IPR001375">
    <property type="entry name" value="Peptidase_S9_cat"/>
</dbReference>
<accession>A0AAY4BXD4</accession>